<keyword evidence="5 6" id="KW-0472">Membrane</keyword>
<dbReference type="AlphaFoldDB" id="H5SI38"/>
<keyword evidence="3 6" id="KW-0812">Transmembrane</keyword>
<dbReference type="PANTHER" id="PTHR30589:SF0">
    <property type="entry name" value="PHOSPHATIDYLGLYCEROL--PROLIPOPROTEIN DIACYLGLYCERYL TRANSFERASE"/>
    <property type="match status" value="1"/>
</dbReference>
<reference evidence="7" key="1">
    <citation type="journal article" date="2005" name="Environ. Microbiol.">
        <title>Genetic and functional properties of uncultivated thermophilic crenarchaeotes from a subsurface gold mine as revealed by analysis of genome fragments.</title>
        <authorList>
            <person name="Nunoura T."/>
            <person name="Hirayama H."/>
            <person name="Takami H."/>
            <person name="Oida H."/>
            <person name="Nishi S."/>
            <person name="Shimamura S."/>
            <person name="Suzuki Y."/>
            <person name="Inagaki F."/>
            <person name="Takai K."/>
            <person name="Nealson K.H."/>
            <person name="Horikoshi K."/>
        </authorList>
    </citation>
    <scope>NUCLEOTIDE SEQUENCE</scope>
</reference>
<dbReference type="HAMAP" id="MF_01147">
    <property type="entry name" value="Lgt"/>
    <property type="match status" value="1"/>
</dbReference>
<dbReference type="GO" id="GO:0005886">
    <property type="term" value="C:plasma membrane"/>
    <property type="evidence" value="ECO:0007669"/>
    <property type="project" value="InterPro"/>
</dbReference>
<dbReference type="InterPro" id="IPR001640">
    <property type="entry name" value="Lgt"/>
</dbReference>
<name>H5SI38_9ZZZZ</name>
<reference evidence="7" key="2">
    <citation type="journal article" date="2012" name="PLoS ONE">
        <title>A Deeply Branching Thermophilic Bacterium with an Ancient Acetyl-CoA Pathway Dominates a Subsurface Ecosystem.</title>
        <authorList>
            <person name="Takami H."/>
            <person name="Noguchi H."/>
            <person name="Takaki Y."/>
            <person name="Uchiyama I."/>
            <person name="Toyoda A."/>
            <person name="Nishi S."/>
            <person name="Chee G.-J."/>
            <person name="Arai W."/>
            <person name="Nunoura T."/>
            <person name="Itoh T."/>
            <person name="Hattori M."/>
            <person name="Takai K."/>
        </authorList>
    </citation>
    <scope>NUCLEOTIDE SEQUENCE</scope>
</reference>
<dbReference type="GO" id="GO:0008961">
    <property type="term" value="F:phosphatidylglycerol-prolipoprotein diacylglyceryl transferase activity"/>
    <property type="evidence" value="ECO:0007669"/>
    <property type="project" value="InterPro"/>
</dbReference>
<evidence type="ECO:0000256" key="5">
    <source>
        <dbReference type="ARBA" id="ARBA00023136"/>
    </source>
</evidence>
<organism evidence="7">
    <name type="scientific">uncultured prokaryote</name>
    <dbReference type="NCBI Taxonomy" id="198431"/>
    <lineage>
        <taxon>unclassified sequences</taxon>
        <taxon>environmental samples</taxon>
    </lineage>
</organism>
<evidence type="ECO:0000256" key="1">
    <source>
        <dbReference type="ARBA" id="ARBA00022475"/>
    </source>
</evidence>
<dbReference type="PANTHER" id="PTHR30589">
    <property type="entry name" value="PROLIPOPROTEIN DIACYLGLYCERYL TRANSFERASE"/>
    <property type="match status" value="1"/>
</dbReference>
<keyword evidence="7" id="KW-0328">Glycosyltransferase</keyword>
<sequence length="250" mass="27166">MSPILVQVGPFAVRWYGVMVALSILTGIALTRRAAPRVGLPADLPDRVALGFVLALFAGARLAYVLSHPAFYFANPVEVLRIDRGGLSSHGAIAAGLLYAAWLARRERISAWSFTDACATWIPLANALVRWGNFMNGELYGDPTSLPWGVVFPTAPDAPRHPLQLYEILTSLVLFALAQRWLSHRRFEGEVFWKTVGGLSAIRFLLDLLRSEYRAVGPFALGQLAAAVLGLASLVFLLNGRRAGASKPAE</sequence>
<proteinExistence type="inferred from homology"/>
<dbReference type="GO" id="GO:0042158">
    <property type="term" value="P:lipoprotein biosynthetic process"/>
    <property type="evidence" value="ECO:0007669"/>
    <property type="project" value="InterPro"/>
</dbReference>
<keyword evidence="2 7" id="KW-0808">Transferase</keyword>
<dbReference type="Pfam" id="PF01790">
    <property type="entry name" value="LGT"/>
    <property type="match status" value="1"/>
</dbReference>
<evidence type="ECO:0000256" key="4">
    <source>
        <dbReference type="ARBA" id="ARBA00022989"/>
    </source>
</evidence>
<evidence type="ECO:0000256" key="2">
    <source>
        <dbReference type="ARBA" id="ARBA00022679"/>
    </source>
</evidence>
<dbReference type="EMBL" id="AP011730">
    <property type="protein sequence ID" value="BAL55824.1"/>
    <property type="molecule type" value="Genomic_DNA"/>
</dbReference>
<feature type="transmembrane region" description="Helical" evidence="6">
    <location>
        <begin position="47"/>
        <end position="67"/>
    </location>
</feature>
<dbReference type="NCBIfam" id="TIGR00544">
    <property type="entry name" value="lgt"/>
    <property type="match status" value="1"/>
</dbReference>
<evidence type="ECO:0000313" key="7">
    <source>
        <dbReference type="EMBL" id="BAL55824.1"/>
    </source>
</evidence>
<evidence type="ECO:0000256" key="3">
    <source>
        <dbReference type="ARBA" id="ARBA00022692"/>
    </source>
</evidence>
<keyword evidence="4 6" id="KW-1133">Transmembrane helix</keyword>
<feature type="transmembrane region" description="Helical" evidence="6">
    <location>
        <begin position="87"/>
        <end position="104"/>
    </location>
</feature>
<evidence type="ECO:0000256" key="6">
    <source>
        <dbReference type="SAM" id="Phobius"/>
    </source>
</evidence>
<gene>
    <name evidence="7" type="ORF">HGMM_F31F10C14</name>
</gene>
<accession>H5SI38</accession>
<protein>
    <submittedName>
        <fullName evidence="7">Beta-galactosamide-alpha-2,3-sialyltransferase</fullName>
    </submittedName>
</protein>
<feature type="transmembrane region" description="Helical" evidence="6">
    <location>
        <begin position="215"/>
        <end position="238"/>
    </location>
</feature>
<keyword evidence="1" id="KW-1003">Cell membrane</keyword>
<feature type="transmembrane region" description="Helical" evidence="6">
    <location>
        <begin position="15"/>
        <end position="35"/>
    </location>
</feature>